<dbReference type="GO" id="GO:0006355">
    <property type="term" value="P:regulation of DNA-templated transcription"/>
    <property type="evidence" value="ECO:0007669"/>
    <property type="project" value="TreeGrafter"/>
</dbReference>
<dbReference type="KEGG" id="eke:EK0264_08875"/>
<dbReference type="FunCoup" id="A0A7L4YMV0">
    <property type="interactions" value="33"/>
</dbReference>
<evidence type="ECO:0000313" key="3">
    <source>
        <dbReference type="Proteomes" id="UP000463857"/>
    </source>
</evidence>
<proteinExistence type="predicted"/>
<sequence length="218" mass="23703">MSQSQSLRVAIVIFDRFTALDAVGPYEVLQRIPQLTPTFIARERGVVRTENGFLGIEADATYDELPDPDIIVMPGGVGTRKLLDDQPTLQWVRRAHETSRFTTSVCTGSLVLGAAGVLDGLTATTHWRARDILAGLGAVPVEDRVVEHLDRRIITAAGVSSGIDMALRLLAILTDEDTAKAVQLQIEYDPQPPFDSGSTAKADPETIERAAKHFTLRA</sequence>
<dbReference type="InterPro" id="IPR052158">
    <property type="entry name" value="INH-QAR"/>
</dbReference>
<dbReference type="AlphaFoldDB" id="A0A7L4YMV0"/>
<evidence type="ECO:0000313" key="2">
    <source>
        <dbReference type="EMBL" id="QHC00382.1"/>
    </source>
</evidence>
<dbReference type="SUPFAM" id="SSF52317">
    <property type="entry name" value="Class I glutamine amidotransferase-like"/>
    <property type="match status" value="1"/>
</dbReference>
<gene>
    <name evidence="2" type="ORF">EK0264_08875</name>
</gene>
<organism evidence="2 3">
    <name type="scientific">Epidermidibacterium keratini</name>
    <dbReference type="NCBI Taxonomy" id="1891644"/>
    <lineage>
        <taxon>Bacteria</taxon>
        <taxon>Bacillati</taxon>
        <taxon>Actinomycetota</taxon>
        <taxon>Actinomycetes</taxon>
        <taxon>Sporichthyales</taxon>
        <taxon>Sporichthyaceae</taxon>
        <taxon>Epidermidibacterium</taxon>
    </lineage>
</organism>
<dbReference type="Gene3D" id="3.40.50.880">
    <property type="match status" value="1"/>
</dbReference>
<dbReference type="CDD" id="cd03139">
    <property type="entry name" value="GATase1_PfpI_2"/>
    <property type="match status" value="1"/>
</dbReference>
<dbReference type="RefSeq" id="WP_159544810.1">
    <property type="nucleotide sequence ID" value="NZ_CP047156.1"/>
</dbReference>
<protein>
    <submittedName>
        <fullName evidence="2">DJ-1/PfpI family protein</fullName>
    </submittedName>
</protein>
<dbReference type="InterPro" id="IPR002818">
    <property type="entry name" value="DJ-1/PfpI"/>
</dbReference>
<dbReference type="EMBL" id="CP047156">
    <property type="protein sequence ID" value="QHC00382.1"/>
    <property type="molecule type" value="Genomic_DNA"/>
</dbReference>
<evidence type="ECO:0000259" key="1">
    <source>
        <dbReference type="Pfam" id="PF01965"/>
    </source>
</evidence>
<dbReference type="PANTHER" id="PTHR43130">
    <property type="entry name" value="ARAC-FAMILY TRANSCRIPTIONAL REGULATOR"/>
    <property type="match status" value="1"/>
</dbReference>
<dbReference type="InterPro" id="IPR029062">
    <property type="entry name" value="Class_I_gatase-like"/>
</dbReference>
<dbReference type="PANTHER" id="PTHR43130:SF2">
    <property type="entry name" value="DJ-1_PFPI DOMAIN-CONTAINING PROTEIN"/>
    <property type="match status" value="1"/>
</dbReference>
<dbReference type="Pfam" id="PF01965">
    <property type="entry name" value="DJ-1_PfpI"/>
    <property type="match status" value="1"/>
</dbReference>
<reference evidence="2 3" key="1">
    <citation type="journal article" date="2018" name="Int. J. Syst. Evol. Microbiol.">
        <title>Epidermidibacterium keratini gen. nov., sp. nov., a member of the family Sporichthyaceae, isolated from keratin epidermis.</title>
        <authorList>
            <person name="Lee D.G."/>
            <person name="Trujillo M.E."/>
            <person name="Kang S."/>
            <person name="Nam J.J."/>
            <person name="Kim Y.J."/>
        </authorList>
    </citation>
    <scope>NUCLEOTIDE SEQUENCE [LARGE SCALE GENOMIC DNA]</scope>
    <source>
        <strain evidence="2 3">EPI-7</strain>
    </source>
</reference>
<dbReference type="InParanoid" id="A0A7L4YMV0"/>
<dbReference type="OrthoDB" id="9803764at2"/>
<accession>A0A7L4YMV0</accession>
<feature type="domain" description="DJ-1/PfpI" evidence="1">
    <location>
        <begin position="8"/>
        <end position="170"/>
    </location>
</feature>
<name>A0A7L4YMV0_9ACTN</name>
<keyword evidence="3" id="KW-1185">Reference proteome</keyword>
<dbReference type="Proteomes" id="UP000463857">
    <property type="component" value="Chromosome"/>
</dbReference>